<dbReference type="AlphaFoldDB" id="A0A0L9TGK4"/>
<gene>
    <name evidence="2" type="ORF">LR48_Vigan743s000800</name>
</gene>
<dbReference type="Proteomes" id="UP000053144">
    <property type="component" value="Unassembled WGS sequence"/>
</dbReference>
<feature type="region of interest" description="Disordered" evidence="1">
    <location>
        <begin position="1"/>
        <end position="23"/>
    </location>
</feature>
<reference evidence="3" key="1">
    <citation type="journal article" date="2015" name="Proc. Natl. Acad. Sci. U.S.A.">
        <title>Genome sequencing of adzuki bean (Vigna angularis) provides insight into high starch and low fat accumulation and domestication.</title>
        <authorList>
            <person name="Yang K."/>
            <person name="Tian Z."/>
            <person name="Chen C."/>
            <person name="Luo L."/>
            <person name="Zhao B."/>
            <person name="Wang Z."/>
            <person name="Yu L."/>
            <person name="Li Y."/>
            <person name="Sun Y."/>
            <person name="Li W."/>
            <person name="Chen Y."/>
            <person name="Li Y."/>
            <person name="Zhang Y."/>
            <person name="Ai D."/>
            <person name="Zhao J."/>
            <person name="Shang C."/>
            <person name="Ma Y."/>
            <person name="Wu B."/>
            <person name="Wang M."/>
            <person name="Gao L."/>
            <person name="Sun D."/>
            <person name="Zhang P."/>
            <person name="Guo F."/>
            <person name="Wang W."/>
            <person name="Li Y."/>
            <person name="Wang J."/>
            <person name="Varshney R.K."/>
            <person name="Wang J."/>
            <person name="Ling H.Q."/>
            <person name="Wan P."/>
        </authorList>
    </citation>
    <scope>NUCLEOTIDE SEQUENCE</scope>
    <source>
        <strain evidence="3">cv. Jingnong 6</strain>
    </source>
</reference>
<evidence type="ECO:0000313" key="3">
    <source>
        <dbReference type="Proteomes" id="UP000053144"/>
    </source>
</evidence>
<evidence type="ECO:0000313" key="2">
    <source>
        <dbReference type="EMBL" id="KOM29675.1"/>
    </source>
</evidence>
<organism evidence="2 3">
    <name type="scientific">Phaseolus angularis</name>
    <name type="common">Azuki bean</name>
    <name type="synonym">Vigna angularis</name>
    <dbReference type="NCBI Taxonomy" id="3914"/>
    <lineage>
        <taxon>Eukaryota</taxon>
        <taxon>Viridiplantae</taxon>
        <taxon>Streptophyta</taxon>
        <taxon>Embryophyta</taxon>
        <taxon>Tracheophyta</taxon>
        <taxon>Spermatophyta</taxon>
        <taxon>Magnoliopsida</taxon>
        <taxon>eudicotyledons</taxon>
        <taxon>Gunneridae</taxon>
        <taxon>Pentapetalae</taxon>
        <taxon>rosids</taxon>
        <taxon>fabids</taxon>
        <taxon>Fabales</taxon>
        <taxon>Fabaceae</taxon>
        <taxon>Papilionoideae</taxon>
        <taxon>50 kb inversion clade</taxon>
        <taxon>NPAAA clade</taxon>
        <taxon>indigoferoid/millettioid clade</taxon>
        <taxon>Phaseoleae</taxon>
        <taxon>Vigna</taxon>
    </lineage>
</organism>
<sequence>MYLGETVMETNPSWNHAGRSSRPEEINNGRRVFYRTNPSFLSSSQIPTFFDFEFLNIPLHPSSSEKLRGGQVHFRAASIGLSLELFHQLTPELRLRSRFTDKYHFPCFFSFCLYSCVVLC</sequence>
<proteinExistence type="predicted"/>
<dbReference type="Gramene" id="KOM29675">
    <property type="protein sequence ID" value="KOM29675"/>
    <property type="gene ID" value="LR48_Vigan743s000800"/>
</dbReference>
<evidence type="ECO:0000256" key="1">
    <source>
        <dbReference type="SAM" id="MobiDB-lite"/>
    </source>
</evidence>
<dbReference type="EMBL" id="KQ258517">
    <property type="protein sequence ID" value="KOM29675.1"/>
    <property type="molecule type" value="Genomic_DNA"/>
</dbReference>
<name>A0A0L9TGK4_PHAAN</name>
<protein>
    <submittedName>
        <fullName evidence="2">Uncharacterized protein</fullName>
    </submittedName>
</protein>
<accession>A0A0L9TGK4</accession>